<evidence type="ECO:0000313" key="3">
    <source>
        <dbReference type="EMBL" id="KAF4589186.1"/>
    </source>
</evidence>
<evidence type="ECO:0000256" key="1">
    <source>
        <dbReference type="SAM" id="SignalP"/>
    </source>
</evidence>
<dbReference type="Pfam" id="PF14040">
    <property type="entry name" value="DNase_NucA_NucB"/>
    <property type="match status" value="1"/>
</dbReference>
<protein>
    <submittedName>
        <fullName evidence="3">Deoxyribonuclease nucA/nucB domain-containing protein</fullName>
    </submittedName>
</protein>
<sequence length="271" mass="29420">MVSKAITLVLATAITGSMAATASPPDIIFLCDEMPDVCTNMCWAIRCANPTFSQQLTLDFPSAVERSKRLKSSRCSGCARQPPIDKGSSIANSSVACNAYPFPDTFESAASNGTQVTRCVPRDQQTKQELEIAMLAARFNGSGQRAISLSFGNPGAPGVKYCVSEPCENDGLEFQEKHKVEQKKAKMAQKRAVEAPFRIFEAKSGMTIASMGDVAAGHNFIRRVAAKEKLSPLADTWHVAFEGKQHAVVRDSVVREMKDAEIRDKAGGWLR</sequence>
<dbReference type="Proteomes" id="UP000562929">
    <property type="component" value="Unassembled WGS sequence"/>
</dbReference>
<accession>A0A8H4VE32</accession>
<reference evidence="3 4" key="1">
    <citation type="journal article" date="2020" name="G3 (Bethesda)">
        <title>Genetic Underpinnings of Host Manipulation by Ophiocordyceps as Revealed by Comparative Transcriptomics.</title>
        <authorList>
            <person name="Will I."/>
            <person name="Das B."/>
            <person name="Trinh T."/>
            <person name="Brachmann A."/>
            <person name="Ohm R.A."/>
            <person name="de Bekker C."/>
        </authorList>
    </citation>
    <scope>NUCLEOTIDE SEQUENCE [LARGE SCALE GENOMIC DNA]</scope>
    <source>
        <strain evidence="3 4">EC05</strain>
    </source>
</reference>
<dbReference type="OrthoDB" id="2748312at2759"/>
<comment type="caution">
    <text evidence="3">The sequence shown here is derived from an EMBL/GenBank/DDBJ whole genome shotgun (WGS) entry which is preliminary data.</text>
</comment>
<name>A0A8H4VE32_9HYPO</name>
<feature type="domain" description="Deoxyribonuclease NucA/NucB" evidence="2">
    <location>
        <begin position="41"/>
        <end position="134"/>
    </location>
</feature>
<keyword evidence="4" id="KW-1185">Reference proteome</keyword>
<dbReference type="EMBL" id="JAACLJ010000003">
    <property type="protein sequence ID" value="KAF4589186.1"/>
    <property type="molecule type" value="Genomic_DNA"/>
</dbReference>
<proteinExistence type="predicted"/>
<feature type="chain" id="PRO_5034455113" evidence="1">
    <location>
        <begin position="20"/>
        <end position="271"/>
    </location>
</feature>
<evidence type="ECO:0000259" key="2">
    <source>
        <dbReference type="Pfam" id="PF14040"/>
    </source>
</evidence>
<evidence type="ECO:0000313" key="4">
    <source>
        <dbReference type="Proteomes" id="UP000562929"/>
    </source>
</evidence>
<dbReference type="InterPro" id="IPR029476">
    <property type="entry name" value="DNase_NucA_NucB"/>
</dbReference>
<organism evidence="3 4">
    <name type="scientific">Ophiocordyceps camponoti-floridani</name>
    <dbReference type="NCBI Taxonomy" id="2030778"/>
    <lineage>
        <taxon>Eukaryota</taxon>
        <taxon>Fungi</taxon>
        <taxon>Dikarya</taxon>
        <taxon>Ascomycota</taxon>
        <taxon>Pezizomycotina</taxon>
        <taxon>Sordariomycetes</taxon>
        <taxon>Hypocreomycetidae</taxon>
        <taxon>Hypocreales</taxon>
        <taxon>Ophiocordycipitaceae</taxon>
        <taxon>Ophiocordyceps</taxon>
    </lineage>
</organism>
<keyword evidence="1" id="KW-0732">Signal</keyword>
<feature type="signal peptide" evidence="1">
    <location>
        <begin position="1"/>
        <end position="19"/>
    </location>
</feature>
<dbReference type="AlphaFoldDB" id="A0A8H4VE32"/>
<gene>
    <name evidence="3" type="ORF">GQ602_003075</name>
</gene>